<evidence type="ECO:0000256" key="3">
    <source>
        <dbReference type="SAM" id="SignalP"/>
    </source>
</evidence>
<evidence type="ECO:0000313" key="5">
    <source>
        <dbReference type="EMBL" id="SCB09785.1"/>
    </source>
</evidence>
<evidence type="ECO:0000313" key="6">
    <source>
        <dbReference type="Proteomes" id="UP000199101"/>
    </source>
</evidence>
<dbReference type="AlphaFoldDB" id="A0A1C3U336"/>
<accession>A0A1C3U336</accession>
<dbReference type="InterPro" id="IPR008929">
    <property type="entry name" value="Chondroitin_lyas"/>
</dbReference>
<dbReference type="SUPFAM" id="SSF48230">
    <property type="entry name" value="Chondroitin AC/alginate lyase"/>
    <property type="match status" value="1"/>
</dbReference>
<feature type="chain" id="PRO_5008682672" evidence="3">
    <location>
        <begin position="31"/>
        <end position="353"/>
    </location>
</feature>
<evidence type="ECO:0000256" key="2">
    <source>
        <dbReference type="ARBA" id="ARBA00023239"/>
    </source>
</evidence>
<dbReference type="Gene3D" id="1.50.10.100">
    <property type="entry name" value="Chondroitin AC/alginate lyase"/>
    <property type="match status" value="1"/>
</dbReference>
<sequence>MSRLRNLFKKPIILATVLMFATVTQGQAAAALRSPWDEPVSAVKAQAAFPCPMPPQLPATLTMSDYYTDAAHSIIDPKRKQAYDDATSNLRSAAGAVIEMADRYRSTGDTAVAGCAAHFLDSFAFAKALSDGASTNQAVYVQDWMLGSFAVAWLKIHSDEAIPSDERSRISGWLADVASYNIAYYEQRSDKSDARNNHRYWAGFTATAAGIAANRKDLFDWGVESFRIGAKQIQPDGTLPLEMARRSRALHYHIFAAAPLVTMAEMASANGIDLYAVDHDALARLMKRVVSGLDDPSFFTEKAGAKQEPMHLHADDIAWAAPFERRFPDPALAALLGKLQSRSVVYLGGLPAN</sequence>
<reference evidence="6" key="1">
    <citation type="submission" date="2016-08" db="EMBL/GenBank/DDBJ databases">
        <authorList>
            <person name="Varghese N."/>
            <person name="Submissions Spin"/>
        </authorList>
    </citation>
    <scope>NUCLEOTIDE SEQUENCE [LARGE SCALE GENOMIC DNA]</scope>
    <source>
        <strain evidence="6">HAMBI 2975</strain>
    </source>
</reference>
<keyword evidence="1 3" id="KW-0732">Signal</keyword>
<feature type="domain" description="Alginate lyase" evidence="4">
    <location>
        <begin position="65"/>
        <end position="299"/>
    </location>
</feature>
<organism evidence="5 6">
    <name type="scientific">Rhizobium multihospitium</name>
    <dbReference type="NCBI Taxonomy" id="410764"/>
    <lineage>
        <taxon>Bacteria</taxon>
        <taxon>Pseudomonadati</taxon>
        <taxon>Pseudomonadota</taxon>
        <taxon>Alphaproteobacteria</taxon>
        <taxon>Hyphomicrobiales</taxon>
        <taxon>Rhizobiaceae</taxon>
        <taxon>Rhizobium/Agrobacterium group</taxon>
        <taxon>Rhizobium</taxon>
    </lineage>
</organism>
<keyword evidence="6" id="KW-1185">Reference proteome</keyword>
<evidence type="ECO:0000256" key="1">
    <source>
        <dbReference type="ARBA" id="ARBA00022729"/>
    </source>
</evidence>
<dbReference type="Proteomes" id="UP000199101">
    <property type="component" value="Unassembled WGS sequence"/>
</dbReference>
<gene>
    <name evidence="5" type="ORF">GA0061103_1411</name>
</gene>
<evidence type="ECO:0000259" key="4">
    <source>
        <dbReference type="Pfam" id="PF05426"/>
    </source>
</evidence>
<keyword evidence="2 5" id="KW-0456">Lyase</keyword>
<name>A0A1C3U336_9HYPH</name>
<dbReference type="GO" id="GO:0016829">
    <property type="term" value="F:lyase activity"/>
    <property type="evidence" value="ECO:0007669"/>
    <property type="project" value="UniProtKB-KW"/>
</dbReference>
<dbReference type="EMBL" id="FMAG01000001">
    <property type="protein sequence ID" value="SCB09785.1"/>
    <property type="molecule type" value="Genomic_DNA"/>
</dbReference>
<protein>
    <submittedName>
        <fullName evidence="5">Poly(Beta-D-mannuronate) lyase</fullName>
    </submittedName>
</protein>
<dbReference type="InterPro" id="IPR008397">
    <property type="entry name" value="Alginate_lyase_dom"/>
</dbReference>
<dbReference type="OrthoDB" id="7210452at2"/>
<dbReference type="GO" id="GO:0042597">
    <property type="term" value="C:periplasmic space"/>
    <property type="evidence" value="ECO:0007669"/>
    <property type="project" value="InterPro"/>
</dbReference>
<dbReference type="Pfam" id="PF05426">
    <property type="entry name" value="Alginate_lyase"/>
    <property type="match status" value="1"/>
</dbReference>
<dbReference type="RefSeq" id="WP_092706564.1">
    <property type="nucleotide sequence ID" value="NZ_FMAG01000001.1"/>
</dbReference>
<proteinExistence type="predicted"/>
<feature type="signal peptide" evidence="3">
    <location>
        <begin position="1"/>
        <end position="30"/>
    </location>
</feature>
<dbReference type="STRING" id="410764.GA0061103_1411"/>